<evidence type="ECO:0008006" key="4">
    <source>
        <dbReference type="Google" id="ProtNLM"/>
    </source>
</evidence>
<organism evidence="2 3">
    <name type="scientific">Roseivirga seohaensis subsp. aquiponti</name>
    <dbReference type="NCBI Taxonomy" id="1566026"/>
    <lineage>
        <taxon>Bacteria</taxon>
        <taxon>Pseudomonadati</taxon>
        <taxon>Bacteroidota</taxon>
        <taxon>Cytophagia</taxon>
        <taxon>Cytophagales</taxon>
        <taxon>Roseivirgaceae</taxon>
        <taxon>Roseivirga</taxon>
    </lineage>
</organism>
<gene>
    <name evidence="2" type="ORF">OB69_05370</name>
</gene>
<name>A0A0L8AMM0_9BACT</name>
<dbReference type="PROSITE" id="PS51257">
    <property type="entry name" value="PROKAR_LIPOPROTEIN"/>
    <property type="match status" value="1"/>
</dbReference>
<dbReference type="OrthoDB" id="9907366at2"/>
<feature type="transmembrane region" description="Helical" evidence="1">
    <location>
        <begin position="12"/>
        <end position="32"/>
    </location>
</feature>
<keyword evidence="1" id="KW-1133">Transmembrane helix</keyword>
<comment type="caution">
    <text evidence="2">The sequence shown here is derived from an EMBL/GenBank/DDBJ whole genome shotgun (WGS) entry which is preliminary data.</text>
</comment>
<dbReference type="EMBL" id="JSVA01000006">
    <property type="protein sequence ID" value="KOF03718.1"/>
    <property type="molecule type" value="Genomic_DNA"/>
</dbReference>
<proteinExistence type="predicted"/>
<feature type="transmembrane region" description="Helical" evidence="1">
    <location>
        <begin position="52"/>
        <end position="70"/>
    </location>
</feature>
<dbReference type="PATRIC" id="fig|1566026.4.peg.2898"/>
<keyword evidence="1" id="KW-0472">Membrane</keyword>
<keyword evidence="3" id="KW-1185">Reference proteome</keyword>
<evidence type="ECO:0000313" key="3">
    <source>
        <dbReference type="Proteomes" id="UP000036908"/>
    </source>
</evidence>
<keyword evidence="1" id="KW-0812">Transmembrane</keyword>
<sequence>MEFQLYKRHKQVLKNSIATFFFLVAVSCIGLMTRGKGGSESFYSRWDVPIYGYVLTFMGAIILGVVWLLIDGAKSTSQKILFEHNSIQFNKFKERIPIKDVVFIKRDYHQWMVNDESGNVWILKMKNKKEVRFLVERKFDDDLKKWINENIESMEIKA</sequence>
<protein>
    <recommendedName>
        <fullName evidence="4">Lipoprotein</fullName>
    </recommendedName>
</protein>
<dbReference type="Proteomes" id="UP000036908">
    <property type="component" value="Unassembled WGS sequence"/>
</dbReference>
<evidence type="ECO:0000256" key="1">
    <source>
        <dbReference type="SAM" id="Phobius"/>
    </source>
</evidence>
<accession>A0A0L8AMM0</accession>
<dbReference type="RefSeq" id="WP_053222675.1">
    <property type="nucleotide sequence ID" value="NZ_JSVA01000006.1"/>
</dbReference>
<reference evidence="3" key="1">
    <citation type="submission" date="2014-11" db="EMBL/GenBank/DDBJ databases">
        <title>Genome sequencing of Roseivirga sp. D-25.</title>
        <authorList>
            <person name="Selvaratnam C."/>
            <person name="Thevarajoo S."/>
            <person name="Goh K.M."/>
            <person name="Eee R."/>
            <person name="Chan K.-G."/>
            <person name="Chong C.S."/>
        </authorList>
    </citation>
    <scope>NUCLEOTIDE SEQUENCE [LARGE SCALE GENOMIC DNA]</scope>
    <source>
        <strain evidence="3">D-25</strain>
    </source>
</reference>
<dbReference type="AlphaFoldDB" id="A0A0L8AMM0"/>
<evidence type="ECO:0000313" key="2">
    <source>
        <dbReference type="EMBL" id="KOF03718.1"/>
    </source>
</evidence>